<dbReference type="Proteomes" id="UP001500973">
    <property type="component" value="Unassembled WGS sequence"/>
</dbReference>
<name>A0ABN1Z2R1_9ACTN</name>
<dbReference type="EMBL" id="BAAAIZ010000068">
    <property type="protein sequence ID" value="GAA1429141.1"/>
    <property type="molecule type" value="Genomic_DNA"/>
</dbReference>
<evidence type="ECO:0000256" key="3">
    <source>
        <dbReference type="ARBA" id="ARBA00022723"/>
    </source>
</evidence>
<evidence type="ECO:0000256" key="6">
    <source>
        <dbReference type="ARBA" id="ARBA00023014"/>
    </source>
</evidence>
<comment type="cofactor">
    <cofactor evidence="1">
        <name>[3Fe-4S] cluster</name>
        <dbReference type="ChEBI" id="CHEBI:21137"/>
    </cofactor>
</comment>
<evidence type="ECO:0000313" key="9">
    <source>
        <dbReference type="EMBL" id="GAA1429141.1"/>
    </source>
</evidence>
<keyword evidence="4 8" id="KW-0249">Electron transport</keyword>
<protein>
    <recommendedName>
        <fullName evidence="8">Ferredoxin</fullName>
    </recommendedName>
</protein>
<dbReference type="InterPro" id="IPR051269">
    <property type="entry name" value="Fe-S_cluster_ET"/>
</dbReference>
<dbReference type="PRINTS" id="PR00352">
    <property type="entry name" value="3FE4SFRDOXIN"/>
</dbReference>
<keyword evidence="5 8" id="KW-0408">Iron</keyword>
<evidence type="ECO:0000256" key="7">
    <source>
        <dbReference type="ARBA" id="ARBA00023291"/>
    </source>
</evidence>
<dbReference type="PANTHER" id="PTHR36923">
    <property type="entry name" value="FERREDOXIN"/>
    <property type="match status" value="1"/>
</dbReference>
<accession>A0ABN1Z2R1</accession>
<organism evidence="9 10">
    <name type="scientific">Streptomyces thermospinosisporus</name>
    <dbReference type="NCBI Taxonomy" id="161482"/>
    <lineage>
        <taxon>Bacteria</taxon>
        <taxon>Bacillati</taxon>
        <taxon>Actinomycetota</taxon>
        <taxon>Actinomycetes</taxon>
        <taxon>Kitasatosporales</taxon>
        <taxon>Streptomycetaceae</taxon>
        <taxon>Streptomyces</taxon>
    </lineage>
</organism>
<keyword evidence="10" id="KW-1185">Reference proteome</keyword>
<keyword evidence="7" id="KW-0003">3Fe-4S</keyword>
<evidence type="ECO:0000256" key="2">
    <source>
        <dbReference type="ARBA" id="ARBA00022448"/>
    </source>
</evidence>
<gene>
    <name evidence="9" type="ORF">GCM10009601_43730</name>
</gene>
<dbReference type="Gene3D" id="3.30.70.20">
    <property type="match status" value="1"/>
</dbReference>
<dbReference type="PANTHER" id="PTHR36923:SF3">
    <property type="entry name" value="FERREDOXIN"/>
    <property type="match status" value="1"/>
</dbReference>
<comment type="function">
    <text evidence="8">Ferredoxins are iron-sulfur proteins that transfer electrons in a wide variety of metabolic reactions.</text>
</comment>
<evidence type="ECO:0000256" key="8">
    <source>
        <dbReference type="RuleBase" id="RU368020"/>
    </source>
</evidence>
<evidence type="ECO:0000313" key="10">
    <source>
        <dbReference type="Proteomes" id="UP001500973"/>
    </source>
</evidence>
<keyword evidence="6 8" id="KW-0411">Iron-sulfur</keyword>
<comment type="caution">
    <text evidence="9">The sequence shown here is derived from an EMBL/GenBank/DDBJ whole genome shotgun (WGS) entry which is preliminary data.</text>
</comment>
<dbReference type="SUPFAM" id="SSF54862">
    <property type="entry name" value="4Fe-4S ferredoxins"/>
    <property type="match status" value="1"/>
</dbReference>
<keyword evidence="3 8" id="KW-0479">Metal-binding</keyword>
<reference evidence="9 10" key="1">
    <citation type="journal article" date="2019" name="Int. J. Syst. Evol. Microbiol.">
        <title>The Global Catalogue of Microorganisms (GCM) 10K type strain sequencing project: providing services to taxonomists for standard genome sequencing and annotation.</title>
        <authorList>
            <consortium name="The Broad Institute Genomics Platform"/>
            <consortium name="The Broad Institute Genome Sequencing Center for Infectious Disease"/>
            <person name="Wu L."/>
            <person name="Ma J."/>
        </authorList>
    </citation>
    <scope>NUCLEOTIDE SEQUENCE [LARGE SCALE GENOMIC DNA]</scope>
    <source>
        <strain evidence="9 10">JCM 11756</strain>
    </source>
</reference>
<evidence type="ECO:0000256" key="4">
    <source>
        <dbReference type="ARBA" id="ARBA00022982"/>
    </source>
</evidence>
<keyword evidence="2 8" id="KW-0813">Transport</keyword>
<dbReference type="RefSeq" id="WP_344014802.1">
    <property type="nucleotide sequence ID" value="NZ_BAAAIZ010000068.1"/>
</dbReference>
<dbReference type="Pfam" id="PF13370">
    <property type="entry name" value="Fer4_13"/>
    <property type="match status" value="1"/>
</dbReference>
<evidence type="ECO:0000256" key="1">
    <source>
        <dbReference type="ARBA" id="ARBA00001927"/>
    </source>
</evidence>
<evidence type="ECO:0000256" key="5">
    <source>
        <dbReference type="ARBA" id="ARBA00023004"/>
    </source>
</evidence>
<dbReference type="InterPro" id="IPR001080">
    <property type="entry name" value="3Fe4S_ferredoxin"/>
</dbReference>
<proteinExistence type="predicted"/>
<sequence>MTERQWEVTVDRKRCVGSGVCVAVAAGHFEVRDRRSHALRPVTGPDDAVLDAAETCPMEAITVRESGAGTLLAPVE</sequence>